<organism evidence="9 10">
    <name type="scientific">Cuneatibacter caecimuris</name>
    <dbReference type="NCBI Taxonomy" id="1796618"/>
    <lineage>
        <taxon>Bacteria</taxon>
        <taxon>Bacillati</taxon>
        <taxon>Bacillota</taxon>
        <taxon>Clostridia</taxon>
        <taxon>Lachnospirales</taxon>
        <taxon>Lachnospiraceae</taxon>
        <taxon>Cuneatibacter</taxon>
    </lineage>
</organism>
<gene>
    <name evidence="9" type="ORF">EV209_2455</name>
</gene>
<evidence type="ECO:0000313" key="9">
    <source>
        <dbReference type="EMBL" id="RZS94089.1"/>
    </source>
</evidence>
<dbReference type="EC" id="2.7.1.2" evidence="2"/>
<evidence type="ECO:0000256" key="5">
    <source>
        <dbReference type="ARBA" id="ARBA00022741"/>
    </source>
</evidence>
<dbReference type="InterPro" id="IPR000600">
    <property type="entry name" value="ROK"/>
</dbReference>
<evidence type="ECO:0000256" key="3">
    <source>
        <dbReference type="ARBA" id="ARBA00014701"/>
    </source>
</evidence>
<dbReference type="GO" id="GO:0005737">
    <property type="term" value="C:cytoplasm"/>
    <property type="evidence" value="ECO:0007669"/>
    <property type="project" value="InterPro"/>
</dbReference>
<dbReference type="Proteomes" id="UP000292927">
    <property type="component" value="Unassembled WGS sequence"/>
</dbReference>
<dbReference type="GO" id="GO:0005524">
    <property type="term" value="F:ATP binding"/>
    <property type="evidence" value="ECO:0007669"/>
    <property type="project" value="UniProtKB-KW"/>
</dbReference>
<dbReference type="OrthoDB" id="9810372at2"/>
<dbReference type="InterPro" id="IPR043129">
    <property type="entry name" value="ATPase_NBD"/>
</dbReference>
<dbReference type="InterPro" id="IPR049874">
    <property type="entry name" value="ROK_cs"/>
</dbReference>
<dbReference type="RefSeq" id="WP_130435724.1">
    <property type="nucleotide sequence ID" value="NZ_SGXF01000005.1"/>
</dbReference>
<evidence type="ECO:0000256" key="6">
    <source>
        <dbReference type="ARBA" id="ARBA00022777"/>
    </source>
</evidence>
<dbReference type="SUPFAM" id="SSF53067">
    <property type="entry name" value="Actin-like ATPase domain"/>
    <property type="match status" value="1"/>
</dbReference>
<protein>
    <recommendedName>
        <fullName evidence="3">Glucokinase</fullName>
        <ecNumber evidence="2">2.7.1.2</ecNumber>
    </recommendedName>
    <alternativeName>
        <fullName evidence="8">Glucose kinase</fullName>
    </alternativeName>
</protein>
<dbReference type="EMBL" id="SGXF01000005">
    <property type="protein sequence ID" value="RZS94089.1"/>
    <property type="molecule type" value="Genomic_DNA"/>
</dbReference>
<keyword evidence="4" id="KW-0808">Transferase</keyword>
<dbReference type="InterPro" id="IPR004654">
    <property type="entry name" value="ROK_glcA"/>
</dbReference>
<keyword evidence="6 9" id="KW-0418">Kinase</keyword>
<dbReference type="PROSITE" id="PS01125">
    <property type="entry name" value="ROK"/>
    <property type="match status" value="1"/>
</dbReference>
<name>A0A4V2F5V0_9FIRM</name>
<evidence type="ECO:0000256" key="1">
    <source>
        <dbReference type="ARBA" id="ARBA00006479"/>
    </source>
</evidence>
<dbReference type="AlphaFoldDB" id="A0A4V2F5V0"/>
<dbReference type="Pfam" id="PF00480">
    <property type="entry name" value="ROK"/>
    <property type="match status" value="1"/>
</dbReference>
<comment type="caution">
    <text evidence="9">The sequence shown here is derived from an EMBL/GenBank/DDBJ whole genome shotgun (WGS) entry which is preliminary data.</text>
</comment>
<evidence type="ECO:0000256" key="8">
    <source>
        <dbReference type="ARBA" id="ARBA00032386"/>
    </source>
</evidence>
<keyword evidence="10" id="KW-1185">Reference proteome</keyword>
<accession>A0A4V2F5V0</accession>
<keyword evidence="5" id="KW-0547">Nucleotide-binding</keyword>
<reference evidence="9 10" key="1">
    <citation type="submission" date="2019-02" db="EMBL/GenBank/DDBJ databases">
        <title>Genomic Encyclopedia of Type Strains, Phase IV (KMG-IV): sequencing the most valuable type-strain genomes for metagenomic binning, comparative biology and taxonomic classification.</title>
        <authorList>
            <person name="Goeker M."/>
        </authorList>
    </citation>
    <scope>NUCLEOTIDE SEQUENCE [LARGE SCALE GENOMIC DNA]</scope>
    <source>
        <strain evidence="9 10">DSM 29486</strain>
    </source>
</reference>
<dbReference type="GO" id="GO:0004340">
    <property type="term" value="F:glucokinase activity"/>
    <property type="evidence" value="ECO:0007669"/>
    <property type="project" value="UniProtKB-EC"/>
</dbReference>
<dbReference type="PANTHER" id="PTHR18964:SF149">
    <property type="entry name" value="BIFUNCTIONAL UDP-N-ACETYLGLUCOSAMINE 2-EPIMERASE_N-ACETYLMANNOSAMINE KINASE"/>
    <property type="match status" value="1"/>
</dbReference>
<sequence length="312" mass="32336">MKNYCVGVDVGGTTVKMGLFDITGSLMDKWEIVTRKEDGASHVFPDIAASIRERTDRHGLTLADLTGVGMGIPGPVEEDGYVGKIVNIGLYDLNPAKELSALLDGVPVKAGNDANVAALGEAWLGGAQGYQNVVMFTLGTGVGGGIVMSGQLFSGSHGMGGELGHMTVNPAETEACNCGNHGCLEQYASATGVVRVARRQLMQNTGGSVLRDIGELTAKDVFDAAKSGDAVAMAAVEELGRYLGLAMSWVALTVDPEVFIIGGGVSRAGQILLDVVRTNFEKNIFISDKKADVALATLGNDAGICGAAKMVL</sequence>
<proteinExistence type="inferred from homology"/>
<evidence type="ECO:0000313" key="10">
    <source>
        <dbReference type="Proteomes" id="UP000292927"/>
    </source>
</evidence>
<evidence type="ECO:0000256" key="2">
    <source>
        <dbReference type="ARBA" id="ARBA00012323"/>
    </source>
</evidence>
<dbReference type="Gene3D" id="3.30.420.40">
    <property type="match status" value="2"/>
</dbReference>
<evidence type="ECO:0000256" key="4">
    <source>
        <dbReference type="ARBA" id="ARBA00022679"/>
    </source>
</evidence>
<evidence type="ECO:0000256" key="7">
    <source>
        <dbReference type="ARBA" id="ARBA00022840"/>
    </source>
</evidence>
<keyword evidence="7" id="KW-0067">ATP-binding</keyword>
<dbReference type="NCBIfam" id="TIGR00744">
    <property type="entry name" value="ROK_glcA_fam"/>
    <property type="match status" value="1"/>
</dbReference>
<comment type="similarity">
    <text evidence="1">Belongs to the ROK (NagC/XylR) family.</text>
</comment>
<dbReference type="PANTHER" id="PTHR18964">
    <property type="entry name" value="ROK (REPRESSOR, ORF, KINASE) FAMILY"/>
    <property type="match status" value="1"/>
</dbReference>
<dbReference type="GO" id="GO:0006096">
    <property type="term" value="P:glycolytic process"/>
    <property type="evidence" value="ECO:0007669"/>
    <property type="project" value="InterPro"/>
</dbReference>